<dbReference type="EMBL" id="VSSQ01123262">
    <property type="protein sequence ID" value="MPN54735.1"/>
    <property type="molecule type" value="Genomic_DNA"/>
</dbReference>
<accession>A0A645ITI6</accession>
<comment type="caution">
    <text evidence="1">The sequence shown here is derived from an EMBL/GenBank/DDBJ whole genome shotgun (WGS) entry which is preliminary data.</text>
</comment>
<reference evidence="1" key="1">
    <citation type="submission" date="2019-08" db="EMBL/GenBank/DDBJ databases">
        <authorList>
            <person name="Kucharzyk K."/>
            <person name="Murdoch R.W."/>
            <person name="Higgins S."/>
            <person name="Loffler F."/>
        </authorList>
    </citation>
    <scope>NUCLEOTIDE SEQUENCE</scope>
</reference>
<name>A0A645ITI6_9ZZZZ</name>
<dbReference type="AlphaFoldDB" id="A0A645ITI6"/>
<gene>
    <name evidence="1" type="ORF">SDC9_202412</name>
</gene>
<organism evidence="1">
    <name type="scientific">bioreactor metagenome</name>
    <dbReference type="NCBI Taxonomy" id="1076179"/>
    <lineage>
        <taxon>unclassified sequences</taxon>
        <taxon>metagenomes</taxon>
        <taxon>ecological metagenomes</taxon>
    </lineage>
</organism>
<sequence length="99" mass="11181">MVGAVPFVGQIVEAVRFRQLVVFKAVPRHKIAHVKRVQLCQLVRRGGLGEHQIIFADAVAKQFFFREAHGNAVFDLSFSRVSLFIRRAAVLKRHVFAVA</sequence>
<protein>
    <submittedName>
        <fullName evidence="1">Uncharacterized protein</fullName>
    </submittedName>
</protein>
<proteinExistence type="predicted"/>
<evidence type="ECO:0000313" key="1">
    <source>
        <dbReference type="EMBL" id="MPN54735.1"/>
    </source>
</evidence>